<keyword evidence="3" id="KW-1185">Reference proteome</keyword>
<dbReference type="Proteomes" id="UP000293377">
    <property type="component" value="Unassembled WGS sequence"/>
</dbReference>
<reference evidence="2 3" key="1">
    <citation type="submission" date="2018-06" db="EMBL/GenBank/DDBJ databases">
        <title>Complete Genome Sequence of Ehrlichia minasensis Isolated From Cattle.</title>
        <authorList>
            <person name="Aguiar D.M."/>
            <person name="Araujo J.P.A.Jr."/>
            <person name="Nakazato L."/>
            <person name="Bard E."/>
            <person name="Cabezas-Cruz A."/>
        </authorList>
    </citation>
    <scope>NUCLEOTIDE SEQUENCE [LARGE SCALE GENOMIC DNA]</scope>
    <source>
        <strain evidence="2 3">B11</strain>
    </source>
</reference>
<proteinExistence type="predicted"/>
<keyword evidence="1" id="KW-1133">Transmembrane helix</keyword>
<evidence type="ECO:0000256" key="1">
    <source>
        <dbReference type="SAM" id="Phobius"/>
    </source>
</evidence>
<dbReference type="RefSeq" id="WP_129992515.1">
    <property type="nucleotide sequence ID" value="NZ_QOHL01000002.1"/>
</dbReference>
<feature type="transmembrane region" description="Helical" evidence="1">
    <location>
        <begin position="16"/>
        <end position="34"/>
    </location>
</feature>
<name>A0A4Q6I8S8_9RICK</name>
<comment type="caution">
    <text evidence="2">The sequence shown here is derived from an EMBL/GenBank/DDBJ whole genome shotgun (WGS) entry which is preliminary data.</text>
</comment>
<accession>A0A4Q6I8S8</accession>
<feature type="transmembrane region" description="Helical" evidence="1">
    <location>
        <begin position="46"/>
        <end position="72"/>
    </location>
</feature>
<organism evidence="2 3">
    <name type="scientific">Ehrlichia minasensis</name>
    <dbReference type="NCBI Taxonomy" id="1242993"/>
    <lineage>
        <taxon>Bacteria</taxon>
        <taxon>Pseudomonadati</taxon>
        <taxon>Pseudomonadota</taxon>
        <taxon>Alphaproteobacteria</taxon>
        <taxon>Rickettsiales</taxon>
        <taxon>Anaplasmataceae</taxon>
        <taxon>Ehrlichia</taxon>
    </lineage>
</organism>
<gene>
    <name evidence="2" type="ORF">DRF75_01070</name>
</gene>
<keyword evidence="1" id="KW-0472">Membrane</keyword>
<keyword evidence="1" id="KW-0812">Transmembrane</keyword>
<protein>
    <submittedName>
        <fullName evidence="2">Uncharacterized protein</fullName>
    </submittedName>
</protein>
<sequence length="1326" mass="153979">MLNFNKIPTSKTPSKLYLIIACASLIMLLTFLLMRETEVLVKKDNIVSNIITVFFVSLLLFASAIFSIMYLYDCLIYKNNLISLFRKEHKAIIEPQQIELNEKFEHYVKWLLEFKKSQFDSLSDDVNLMIQQSSFNLEEYNRAIDGLKSLQNMQREITTQSNNLAYRFQLYDYEYSDSLKVAQDDFVRQVMCERNSYHSFYDYLKELSVPAEDGCNDPLFSISPSMIYINNFPSIVSVFKSSSALLTVIGRLESDNPSLFSEYCQRLYNFDCRLALTNEISLSNTLRNNSEIYNDIGSWIYNAELKYNMACNSVAAKRHYCDSFMLTRDLVSSSVDEFSSIDLDLQDAEYEIDRIFAMSSPIIEQVAEDLDVLKESRQETLDNFEMEVTEELEDYTEEEVPDEVQYELPSKSLSMQIIEFLQQEEKLKALIEKRDAMTSSGNLLSKAGEMLSYIKMRFDVVNSHVAVQRCNLHKITSEILSLLNDVSSKKRFIDAIDIKDKAAHLFENLSQEENDQIGLIEEMKYIVAQIVSIANSTENTLLKSLHDDLISYLSLLENMQKVFSSQELVQCKVKISEGFLDTGQSNLQEILDILYARYDFLSEHFTAIQEILFNLSDIEIINSMRLPSYRYICQVYSLFENLIELQDKYDTRCQVIDELKELLNALLQIKDGSSYLHLLNLSDDERRILEIQLSRQEKPILLFELLEGEGFSAIRERMTKQLSKKRGAISQILYMFIEKKNQILEDQNIATHLLNGEIMDVRFIGKLEKLAASLRLLTDENGKLIYDDGDIEEINTIVTWLKRISELLYNKTPMERARNIISYFECLNDGFLTDYRLSNVSNLKEKVQALMRSSSISEQLSAVGHQFEEDQMFMIDDLHFFLCLANSLKVQLNDLHKETLSIILGITNVEMQDEDLLMSTISQELKFLVSNDEVEETVDIFLMEEHKELVKLDTLQSSVSKIKEECNDIEVLLNRVFELLPGIQDEAKDFIFRRLKNITPYNVDFIVSNLRLYSLPLQEKLTKAETIDRLKVLIGCMIDDIRNISLPSIPNQHRRYEMYEEEMALHTQIKSDLEKLQEILQKKEIQACDIRQMIQEVDKNVRRTFSINPQLSGLMSLITIKNKEYKTILPFKSYVAHFLSFIKFLVYCVIESMFSVKTTLVVPLDHKINEQKKLVSCLEAKVKEKLNQVVEGLLSRKLYYPKDLKILRIIKKKLIDNGIVCDAIQVLEDGVENRVKCSMDKLESLMLTREIGYTEKLMENDEQERRLCFRKLYLYKIIKRFMDNSLSKEASQYLEKIGVDSQQGANPSLVSFCECSARVQSYACCM</sequence>
<dbReference type="EMBL" id="QOHL01000002">
    <property type="protein sequence ID" value="RZB13059.1"/>
    <property type="molecule type" value="Genomic_DNA"/>
</dbReference>
<evidence type="ECO:0000313" key="2">
    <source>
        <dbReference type="EMBL" id="RZB13059.1"/>
    </source>
</evidence>
<evidence type="ECO:0000313" key="3">
    <source>
        <dbReference type="Proteomes" id="UP000293377"/>
    </source>
</evidence>